<name>A0A7R9D443_TIMPO</name>
<evidence type="ECO:0000256" key="1">
    <source>
        <dbReference type="SAM" id="MobiDB-lite"/>
    </source>
</evidence>
<gene>
    <name evidence="2" type="ORF">TPSB3V08_LOCUS5603</name>
</gene>
<sequence>MHNQSGVIVCQCVANRELVCQCIATVELSLPMCSHSGATVCQCIANISYSLPMCSQSGATLCQCVAYLELQSANMYPIWSYGLPICSQSGAMVCQCVANPELQTVNVLPIWSYSLPMYSHCGAQSVNGLAQLVLRLTPGQGGERGSQRDKHILKRSPPDSLTYCVTQHELKQLAHHIPVKRVIHSSLVARWKVACLGELSGSVACLGELSGSVVCLGELLASVACLGELSRSVVCLGELSRSVVCLGELSRSVVCLGELSRSVACLEKLLVSVVCLGELSGSVACLGELSGSVVCLGELLVSVACLGELSGSVVCLGELLVSVACLGEFSGSVVCLGELSGSVACLGELSGSVACLGELSGSVACLGELVSQQSKLILSANRKKPSWLAESNRNGSASDRNNWAEQSVKFVVYKEELNKDGWCAHIRPLECCQRHLPSKLIVEWKRVKSEELTTELAGIGTPKRVAMSGAISACLTSLRLTWASSHERGLGGSVSVARRGPLIPAPHATSACPTRQDRTWQSEGTTPLDQTPKYLEHSSCSGQRNLQLLDHTSLSIHDLQWPLEDPVKSIPEMTFISRWFHEEGASKMINDKLIDMGGQSGHQAKGPRFYSYIELRRRVVIFLETGEAVLECAIKSSFGLATVALNSNKTSSVIDSKIVKQSLAGSQALKMDLLLYVVKTDTFLLFNKKNRQAFQQNTQIENCTKNATRLTSVQACGLPTCREPSVSFSGHSLLYCGERTAGSVGILAQMEQQCFSFLLCAMDLIPGLTHSLSQQLQSQNLDLMEVGCLIKSTKEELVRIRSDDKYEELLEKAKSLANNSNIEWAVTKNTKDCDVTSSR</sequence>
<dbReference type="EMBL" id="OD003021">
    <property type="protein sequence ID" value="CAD7406838.1"/>
    <property type="molecule type" value="Genomic_DNA"/>
</dbReference>
<organism evidence="2">
    <name type="scientific">Timema poppense</name>
    <name type="common">Walking stick</name>
    <dbReference type="NCBI Taxonomy" id="170557"/>
    <lineage>
        <taxon>Eukaryota</taxon>
        <taxon>Metazoa</taxon>
        <taxon>Ecdysozoa</taxon>
        <taxon>Arthropoda</taxon>
        <taxon>Hexapoda</taxon>
        <taxon>Insecta</taxon>
        <taxon>Pterygota</taxon>
        <taxon>Neoptera</taxon>
        <taxon>Polyneoptera</taxon>
        <taxon>Phasmatodea</taxon>
        <taxon>Timematodea</taxon>
        <taxon>Timematoidea</taxon>
        <taxon>Timematidae</taxon>
        <taxon>Timema</taxon>
    </lineage>
</organism>
<proteinExistence type="predicted"/>
<dbReference type="AlphaFoldDB" id="A0A7R9D443"/>
<protein>
    <submittedName>
        <fullName evidence="2">Uncharacterized protein</fullName>
    </submittedName>
</protein>
<feature type="region of interest" description="Disordered" evidence="1">
    <location>
        <begin position="505"/>
        <end position="527"/>
    </location>
</feature>
<accession>A0A7R9D443</accession>
<reference evidence="2" key="1">
    <citation type="submission" date="2020-11" db="EMBL/GenBank/DDBJ databases">
        <authorList>
            <person name="Tran Van P."/>
        </authorList>
    </citation>
    <scope>NUCLEOTIDE SEQUENCE</scope>
</reference>
<evidence type="ECO:0000313" key="2">
    <source>
        <dbReference type="EMBL" id="CAD7406838.1"/>
    </source>
</evidence>